<dbReference type="InterPro" id="IPR036396">
    <property type="entry name" value="Cyt_P450_sf"/>
</dbReference>
<proteinExistence type="predicted"/>
<evidence type="ECO:0000313" key="2">
    <source>
        <dbReference type="Proteomes" id="UP001422759"/>
    </source>
</evidence>
<protein>
    <recommendedName>
        <fullName evidence="3">Cytochrome P450</fullName>
    </recommendedName>
</protein>
<sequence>MAPLHSLPRAPKGLPLLGHALPLMRDPLSFVKSLRRSGELVRVSAGGMQIL</sequence>
<evidence type="ECO:0000313" key="1">
    <source>
        <dbReference type="EMBL" id="GAA2150710.1"/>
    </source>
</evidence>
<name>A0ABN2ZZC2_9ACTN</name>
<organism evidence="1 2">
    <name type="scientific">Kitasatospora kazusensis</name>
    <dbReference type="NCBI Taxonomy" id="407974"/>
    <lineage>
        <taxon>Bacteria</taxon>
        <taxon>Bacillati</taxon>
        <taxon>Actinomycetota</taxon>
        <taxon>Actinomycetes</taxon>
        <taxon>Kitasatosporales</taxon>
        <taxon>Streptomycetaceae</taxon>
        <taxon>Kitasatospora</taxon>
    </lineage>
</organism>
<dbReference type="EMBL" id="BAAANT010000029">
    <property type="protein sequence ID" value="GAA2150710.1"/>
    <property type="molecule type" value="Genomic_DNA"/>
</dbReference>
<reference evidence="1 2" key="1">
    <citation type="journal article" date="2019" name="Int. J. Syst. Evol. Microbiol.">
        <title>The Global Catalogue of Microorganisms (GCM) 10K type strain sequencing project: providing services to taxonomists for standard genome sequencing and annotation.</title>
        <authorList>
            <consortium name="The Broad Institute Genomics Platform"/>
            <consortium name="The Broad Institute Genome Sequencing Center for Infectious Disease"/>
            <person name="Wu L."/>
            <person name="Ma J."/>
        </authorList>
    </citation>
    <scope>NUCLEOTIDE SEQUENCE [LARGE SCALE GENOMIC DNA]</scope>
    <source>
        <strain evidence="1 2">JCM 14560</strain>
    </source>
</reference>
<dbReference type="RefSeq" id="WP_344467750.1">
    <property type="nucleotide sequence ID" value="NZ_BAAANT010000029.1"/>
</dbReference>
<gene>
    <name evidence="1" type="ORF">GCM10009760_45340</name>
</gene>
<keyword evidence="2" id="KW-1185">Reference proteome</keyword>
<dbReference type="Gene3D" id="1.10.630.10">
    <property type="entry name" value="Cytochrome P450"/>
    <property type="match status" value="1"/>
</dbReference>
<evidence type="ECO:0008006" key="3">
    <source>
        <dbReference type="Google" id="ProtNLM"/>
    </source>
</evidence>
<dbReference type="Proteomes" id="UP001422759">
    <property type="component" value="Unassembled WGS sequence"/>
</dbReference>
<accession>A0ABN2ZZC2</accession>
<comment type="caution">
    <text evidence="1">The sequence shown here is derived from an EMBL/GenBank/DDBJ whole genome shotgun (WGS) entry which is preliminary data.</text>
</comment>